<protein>
    <submittedName>
        <fullName evidence="1">Uncharacterized protein</fullName>
    </submittedName>
</protein>
<evidence type="ECO:0000313" key="2">
    <source>
        <dbReference type="Proteomes" id="UP001206925"/>
    </source>
</evidence>
<dbReference type="AlphaFoldDB" id="A0AAD5CMV3"/>
<organism evidence="1 2">
    <name type="scientific">Ambrosia artemisiifolia</name>
    <name type="common">Common ragweed</name>
    <dbReference type="NCBI Taxonomy" id="4212"/>
    <lineage>
        <taxon>Eukaryota</taxon>
        <taxon>Viridiplantae</taxon>
        <taxon>Streptophyta</taxon>
        <taxon>Embryophyta</taxon>
        <taxon>Tracheophyta</taxon>
        <taxon>Spermatophyta</taxon>
        <taxon>Magnoliopsida</taxon>
        <taxon>eudicotyledons</taxon>
        <taxon>Gunneridae</taxon>
        <taxon>Pentapetalae</taxon>
        <taxon>asterids</taxon>
        <taxon>campanulids</taxon>
        <taxon>Asterales</taxon>
        <taxon>Asteraceae</taxon>
        <taxon>Asteroideae</taxon>
        <taxon>Heliantheae alliance</taxon>
        <taxon>Heliantheae</taxon>
        <taxon>Ambrosia</taxon>
    </lineage>
</organism>
<comment type="caution">
    <text evidence="1">The sequence shown here is derived from an EMBL/GenBank/DDBJ whole genome shotgun (WGS) entry which is preliminary data.</text>
</comment>
<accession>A0AAD5CMV3</accession>
<name>A0AAD5CMV3_AMBAR</name>
<reference evidence="1" key="1">
    <citation type="submission" date="2022-06" db="EMBL/GenBank/DDBJ databases">
        <title>Uncovering the hologenomic basis of an extraordinary plant invasion.</title>
        <authorList>
            <person name="Bieker V.C."/>
            <person name="Martin M.D."/>
            <person name="Gilbert T."/>
            <person name="Hodgins K."/>
            <person name="Battlay P."/>
            <person name="Petersen B."/>
            <person name="Wilson J."/>
        </authorList>
    </citation>
    <scope>NUCLEOTIDE SEQUENCE</scope>
    <source>
        <strain evidence="1">AA19_3_7</strain>
        <tissue evidence="1">Leaf</tissue>
    </source>
</reference>
<sequence length="183" mass="21077">MLLRKAYKHVSDLRAAALALTSLEAKPEQFAVLVRDISASSDGYSRLIMMRMMMHLIAPSMFISVLQTQSPTQASKHCRHSRRQCWPICFRPSDFSGVPTTWWAPTMVALSRYSLKEQSLISCNSKYLWLMSRQRSPRVEDDEEENVDDIEHEFTIDGEHNKNNHIAEANASCEDELWTRTGR</sequence>
<keyword evidence="2" id="KW-1185">Reference proteome</keyword>
<evidence type="ECO:0000313" key="1">
    <source>
        <dbReference type="EMBL" id="KAI7743645.1"/>
    </source>
</evidence>
<proteinExistence type="predicted"/>
<gene>
    <name evidence="1" type="ORF">M8C21_016141</name>
</gene>
<dbReference type="EMBL" id="JAMZMK010007703">
    <property type="protein sequence ID" value="KAI7743645.1"/>
    <property type="molecule type" value="Genomic_DNA"/>
</dbReference>
<dbReference type="Proteomes" id="UP001206925">
    <property type="component" value="Unassembled WGS sequence"/>
</dbReference>